<organism evidence="1 2">
    <name type="scientific">Sporisorium graminicola</name>
    <dbReference type="NCBI Taxonomy" id="280036"/>
    <lineage>
        <taxon>Eukaryota</taxon>
        <taxon>Fungi</taxon>
        <taxon>Dikarya</taxon>
        <taxon>Basidiomycota</taxon>
        <taxon>Ustilaginomycotina</taxon>
        <taxon>Ustilaginomycetes</taxon>
        <taxon>Ustilaginales</taxon>
        <taxon>Ustilaginaceae</taxon>
        <taxon>Sporisorium</taxon>
    </lineage>
</organism>
<protein>
    <submittedName>
        <fullName evidence="1">Uncharacterized protein</fullName>
    </submittedName>
</protein>
<keyword evidence="2" id="KW-1185">Reference proteome</keyword>
<evidence type="ECO:0000313" key="2">
    <source>
        <dbReference type="Proteomes" id="UP000306050"/>
    </source>
</evidence>
<accession>A0A4U7KZ69</accession>
<sequence>MQGNKSATTVEAEIKAYPDVVYHNYRALGLSLQYEAITPGTDASKCSPQDLRLAAIDIYSGLDDKKWTCFPALPLSMHVTRSEAEVSINHDSKGRDLINELGEPQRKGGGAGDRSGPAVWMEWSLQLKSPSDLGARREFKMQIELAGAAARGADRWNAERAGTCNWAVITIS</sequence>
<dbReference type="EMBL" id="SRRM01000004">
    <property type="protein sequence ID" value="TKY89597.1"/>
    <property type="molecule type" value="Genomic_DNA"/>
</dbReference>
<dbReference type="GeneID" id="40724277"/>
<evidence type="ECO:0000313" key="1">
    <source>
        <dbReference type="EMBL" id="TKY89597.1"/>
    </source>
</evidence>
<gene>
    <name evidence="1" type="ORF">EX895_001382</name>
</gene>
<reference evidence="1 2" key="1">
    <citation type="submission" date="2019-05" db="EMBL/GenBank/DDBJ databases">
        <title>Sporisorium graminicola CBS 10092 draft sequencing and annotation.</title>
        <authorList>
            <person name="Solano-Gonzalez S."/>
            <person name="Caddick M.X."/>
            <person name="Darby A."/>
        </authorList>
    </citation>
    <scope>NUCLEOTIDE SEQUENCE [LARGE SCALE GENOMIC DNA]</scope>
    <source>
        <strain evidence="1 2">CBS 10092</strain>
    </source>
</reference>
<dbReference type="AlphaFoldDB" id="A0A4U7KZ69"/>
<proteinExistence type="predicted"/>
<dbReference type="Proteomes" id="UP000306050">
    <property type="component" value="Chromosome SGRAM_11"/>
</dbReference>
<dbReference type="OrthoDB" id="2224399at2759"/>
<dbReference type="KEGG" id="sgra:EX895_001382"/>
<comment type="caution">
    <text evidence="1">The sequence shown here is derived from an EMBL/GenBank/DDBJ whole genome shotgun (WGS) entry which is preliminary data.</text>
</comment>
<dbReference type="RefSeq" id="XP_029741582.1">
    <property type="nucleotide sequence ID" value="XM_029881981.1"/>
</dbReference>
<name>A0A4U7KZ69_9BASI</name>